<sequence length="196" mass="21961">MFSHFHYKNIEFWDLTMHVMRIGWNGCNLIQELDRDSRVNRVNIRGNIYDPIKIRVIMNALESTQVKILNLGNNIIGGNAAKYSNAAQYLADGLKHTNITSLNLYNTDIGSMGIKYLADILKDTCITSLGLKANQIKDDGMKYLSTGLKNTNVIFLNLENNGITSNGIKYLADALHILALLLLCSVMMISHVTLIK</sequence>
<proteinExistence type="predicted"/>
<keyword evidence="2" id="KW-1133">Transmembrane helix</keyword>
<keyword evidence="1" id="KW-0677">Repeat</keyword>
<dbReference type="Gene3D" id="3.80.10.10">
    <property type="entry name" value="Ribonuclease Inhibitor"/>
    <property type="match status" value="1"/>
</dbReference>
<dbReference type="Proteomes" id="UP001642485">
    <property type="component" value="Chromosome"/>
</dbReference>
<evidence type="ECO:0008006" key="5">
    <source>
        <dbReference type="Google" id="ProtNLM"/>
    </source>
</evidence>
<dbReference type="Pfam" id="PF13516">
    <property type="entry name" value="LRR_6"/>
    <property type="match status" value="3"/>
</dbReference>
<evidence type="ECO:0000313" key="3">
    <source>
        <dbReference type="EMBL" id="CAK9121535.1"/>
    </source>
</evidence>
<keyword evidence="4" id="KW-1185">Reference proteome</keyword>
<dbReference type="InterPro" id="IPR001611">
    <property type="entry name" value="Leu-rich_rpt"/>
</dbReference>
<protein>
    <recommendedName>
        <fullName evidence="5">Leucine-rich repeat protein</fullName>
    </recommendedName>
</protein>
<dbReference type="PANTHER" id="PTHR24111">
    <property type="entry name" value="LEUCINE-RICH REPEAT-CONTAINING PROTEIN 34"/>
    <property type="match status" value="1"/>
</dbReference>
<evidence type="ECO:0000256" key="2">
    <source>
        <dbReference type="SAM" id="Phobius"/>
    </source>
</evidence>
<feature type="transmembrane region" description="Helical" evidence="2">
    <location>
        <begin position="174"/>
        <end position="195"/>
    </location>
</feature>
<accession>A0ABM9ND90</accession>
<evidence type="ECO:0000256" key="1">
    <source>
        <dbReference type="ARBA" id="ARBA00022737"/>
    </source>
</evidence>
<gene>
    <name evidence="3" type="ORF">OB144RH_07095</name>
</gene>
<dbReference type="InterPro" id="IPR032675">
    <property type="entry name" value="LRR_dom_sf"/>
</dbReference>
<organism evidence="3 4">
    <name type="scientific">Rickettsia helvetica</name>
    <dbReference type="NCBI Taxonomy" id="35789"/>
    <lineage>
        <taxon>Bacteria</taxon>
        <taxon>Pseudomonadati</taxon>
        <taxon>Pseudomonadota</taxon>
        <taxon>Alphaproteobacteria</taxon>
        <taxon>Rickettsiales</taxon>
        <taxon>Rickettsiaceae</taxon>
        <taxon>Rickettsieae</taxon>
        <taxon>Rickettsia</taxon>
        <taxon>spotted fever group</taxon>
    </lineage>
</organism>
<name>A0ABM9ND90_RICHE</name>
<dbReference type="InterPro" id="IPR052201">
    <property type="entry name" value="LRR-containing_regulator"/>
</dbReference>
<evidence type="ECO:0000313" key="4">
    <source>
        <dbReference type="Proteomes" id="UP001642485"/>
    </source>
</evidence>
<keyword evidence="2" id="KW-0812">Transmembrane</keyword>
<dbReference type="SMART" id="SM00368">
    <property type="entry name" value="LRR_RI"/>
    <property type="match status" value="3"/>
</dbReference>
<dbReference type="SUPFAM" id="SSF52047">
    <property type="entry name" value="RNI-like"/>
    <property type="match status" value="1"/>
</dbReference>
<dbReference type="PANTHER" id="PTHR24111:SF0">
    <property type="entry name" value="LEUCINE-RICH REPEAT-CONTAINING PROTEIN"/>
    <property type="match status" value="1"/>
</dbReference>
<dbReference type="EMBL" id="OZ018776">
    <property type="protein sequence ID" value="CAK9121535.1"/>
    <property type="molecule type" value="Genomic_DNA"/>
</dbReference>
<reference evidence="3 4" key="1">
    <citation type="submission" date="2024-02" db="EMBL/GenBank/DDBJ databases">
        <authorList>
            <person name="Nijsse B."/>
            <person name="Sprong H."/>
        </authorList>
    </citation>
    <scope>NUCLEOTIDE SEQUENCE [LARGE SCALE GENOMIC DNA]</scope>
    <source>
        <strain evidence="3">OB144</strain>
    </source>
</reference>
<keyword evidence="2" id="KW-0472">Membrane</keyword>